<reference evidence="19" key="1">
    <citation type="submission" date="2025-08" db="UniProtKB">
        <authorList>
            <consortium name="RefSeq"/>
        </authorList>
    </citation>
    <scope>IDENTIFICATION</scope>
</reference>
<feature type="compositionally biased region" description="Polar residues" evidence="14">
    <location>
        <begin position="1063"/>
        <end position="1074"/>
    </location>
</feature>
<evidence type="ECO:0000259" key="16">
    <source>
        <dbReference type="PROSITE" id="PS50106"/>
    </source>
</evidence>
<feature type="region of interest" description="Disordered" evidence="14">
    <location>
        <begin position="1333"/>
        <end position="1358"/>
    </location>
</feature>
<feature type="region of interest" description="Disordered" evidence="14">
    <location>
        <begin position="637"/>
        <end position="669"/>
    </location>
</feature>
<dbReference type="InterPro" id="IPR054386">
    <property type="entry name" value="RIM_Znf"/>
</dbReference>
<evidence type="ECO:0000256" key="10">
    <source>
        <dbReference type="ARBA" id="ARBA00023018"/>
    </source>
</evidence>
<dbReference type="GO" id="GO:0042734">
    <property type="term" value="C:presynaptic membrane"/>
    <property type="evidence" value="ECO:0007669"/>
    <property type="project" value="TreeGrafter"/>
</dbReference>
<keyword evidence="4" id="KW-0479">Metal-binding</keyword>
<evidence type="ECO:0000256" key="6">
    <source>
        <dbReference type="ARBA" id="ARBA00022771"/>
    </source>
</evidence>
<keyword evidence="18" id="KW-1185">Reference proteome</keyword>
<feature type="compositionally biased region" description="Basic and acidic residues" evidence="14">
    <location>
        <begin position="332"/>
        <end position="356"/>
    </location>
</feature>
<dbReference type="PROSITE" id="PS50178">
    <property type="entry name" value="ZF_FYVE"/>
    <property type="match status" value="1"/>
</dbReference>
<keyword evidence="2" id="KW-0268">Exocytosis</keyword>
<feature type="compositionally biased region" description="Polar residues" evidence="14">
    <location>
        <begin position="432"/>
        <end position="443"/>
    </location>
</feature>
<feature type="compositionally biased region" description="Basic and acidic residues" evidence="14">
    <location>
        <begin position="397"/>
        <end position="414"/>
    </location>
</feature>
<dbReference type="GO" id="GO:0048167">
    <property type="term" value="P:regulation of synaptic plasticity"/>
    <property type="evidence" value="ECO:0007669"/>
    <property type="project" value="TreeGrafter"/>
</dbReference>
<evidence type="ECO:0000259" key="17">
    <source>
        <dbReference type="PROSITE" id="PS50178"/>
    </source>
</evidence>
<dbReference type="Pfam" id="PF00595">
    <property type="entry name" value="PDZ"/>
    <property type="match status" value="1"/>
</dbReference>
<dbReference type="InterPro" id="IPR000008">
    <property type="entry name" value="C2_dom"/>
</dbReference>
<feature type="domain" description="C2" evidence="15">
    <location>
        <begin position="696"/>
        <end position="819"/>
    </location>
</feature>
<proteinExistence type="predicted"/>
<keyword evidence="6 12" id="KW-0863">Zinc-finger</keyword>
<evidence type="ECO:0000256" key="8">
    <source>
        <dbReference type="ARBA" id="ARBA00022782"/>
    </source>
</evidence>
<dbReference type="PANTHER" id="PTHR12157">
    <property type="entry name" value="REGULATING SYNAPTIC MEMBRANE EXOCYTOSIS PROTEIN"/>
    <property type="match status" value="1"/>
</dbReference>
<dbReference type="GO" id="GO:0031267">
    <property type="term" value="F:small GTPase binding"/>
    <property type="evidence" value="ECO:0007669"/>
    <property type="project" value="InterPro"/>
</dbReference>
<dbReference type="InterPro" id="IPR013083">
    <property type="entry name" value="Znf_RING/FYVE/PHD"/>
</dbReference>
<feature type="domain" description="FYVE-type" evidence="17">
    <location>
        <begin position="35"/>
        <end position="95"/>
    </location>
</feature>
<dbReference type="SUPFAM" id="SSF49562">
    <property type="entry name" value="C2 domain (Calcium/lipid-binding domain, CaLB)"/>
    <property type="match status" value="2"/>
</dbReference>
<evidence type="ECO:0000256" key="3">
    <source>
        <dbReference type="ARBA" id="ARBA00022553"/>
    </source>
</evidence>
<evidence type="ECO:0000256" key="1">
    <source>
        <dbReference type="ARBA" id="ARBA00022448"/>
    </source>
</evidence>
<dbReference type="GO" id="GO:0098882">
    <property type="term" value="F:structural constituent of presynaptic active zone"/>
    <property type="evidence" value="ECO:0007669"/>
    <property type="project" value="UniProtKB-ARBA"/>
</dbReference>
<dbReference type="InterPro" id="IPR011011">
    <property type="entry name" value="Znf_FYVE_PHD"/>
</dbReference>
<keyword evidence="13" id="KW-0175">Coiled coil</keyword>
<dbReference type="Pfam" id="PF00168">
    <property type="entry name" value="C2"/>
    <property type="match status" value="2"/>
</dbReference>
<dbReference type="Gene3D" id="2.60.40.150">
    <property type="entry name" value="C2 domain"/>
    <property type="match status" value="2"/>
</dbReference>
<evidence type="ECO:0000256" key="13">
    <source>
        <dbReference type="SAM" id="Coils"/>
    </source>
</evidence>
<feature type="compositionally biased region" description="Polar residues" evidence="14">
    <location>
        <begin position="1109"/>
        <end position="1119"/>
    </location>
</feature>
<feature type="region of interest" description="Disordered" evidence="14">
    <location>
        <begin position="897"/>
        <end position="1154"/>
    </location>
</feature>
<dbReference type="CTD" id="9699"/>
<dbReference type="PANTHER" id="PTHR12157:SF15">
    <property type="entry name" value="REGULATING SYNAPTIC MEMBRANE EXOCYTOSIS PROTEIN 2"/>
    <property type="match status" value="1"/>
</dbReference>
<feature type="compositionally biased region" description="Basic and acidic residues" evidence="14">
    <location>
        <begin position="240"/>
        <end position="251"/>
    </location>
</feature>
<accession>A0A6P7Q134</accession>
<dbReference type="GO" id="GO:0048788">
    <property type="term" value="C:cytoskeleton of presynaptic active zone"/>
    <property type="evidence" value="ECO:0007669"/>
    <property type="project" value="TreeGrafter"/>
</dbReference>
<keyword evidence="10" id="KW-0770">Synapse</keyword>
<feature type="compositionally biased region" description="Polar residues" evidence="14">
    <location>
        <begin position="371"/>
        <end position="385"/>
    </location>
</feature>
<dbReference type="SMART" id="SM00228">
    <property type="entry name" value="PDZ"/>
    <property type="match status" value="1"/>
</dbReference>
<evidence type="ECO:0000313" key="19">
    <source>
        <dbReference type="RefSeq" id="XP_029325337.1"/>
    </source>
</evidence>
<dbReference type="GO" id="GO:0050806">
    <property type="term" value="P:positive regulation of synaptic transmission"/>
    <property type="evidence" value="ECO:0007669"/>
    <property type="project" value="TreeGrafter"/>
</dbReference>
<dbReference type="GO" id="GO:2000300">
    <property type="term" value="P:regulation of synaptic vesicle exocytosis"/>
    <property type="evidence" value="ECO:0007669"/>
    <property type="project" value="TreeGrafter"/>
</dbReference>
<feature type="compositionally biased region" description="Basic and acidic residues" evidence="14">
    <location>
        <begin position="958"/>
        <end position="976"/>
    </location>
</feature>
<dbReference type="GO" id="GO:0008270">
    <property type="term" value="F:zinc ion binding"/>
    <property type="evidence" value="ECO:0007669"/>
    <property type="project" value="UniProtKB-KW"/>
</dbReference>
<dbReference type="FunFam" id="2.30.42.10:FF:000003">
    <property type="entry name" value="Regulating synaptic membrane exocytosis protein 1, putative"/>
    <property type="match status" value="1"/>
</dbReference>
<evidence type="ECO:0000256" key="11">
    <source>
        <dbReference type="ARBA" id="ARBA00034103"/>
    </source>
</evidence>
<keyword evidence="9" id="KW-0862">Zinc</keyword>
<feature type="region of interest" description="Disordered" evidence="14">
    <location>
        <begin position="1293"/>
        <end position="1314"/>
    </location>
</feature>
<dbReference type="RefSeq" id="XP_029325337.1">
    <property type="nucleotide sequence ID" value="XM_029469477.1"/>
</dbReference>
<dbReference type="GO" id="GO:0044325">
    <property type="term" value="F:transmembrane transporter binding"/>
    <property type="evidence" value="ECO:0007669"/>
    <property type="project" value="TreeGrafter"/>
</dbReference>
<feature type="compositionally biased region" description="Low complexity" evidence="14">
    <location>
        <begin position="1203"/>
        <end position="1214"/>
    </location>
</feature>
<feature type="compositionally biased region" description="Basic and acidic residues" evidence="14">
    <location>
        <begin position="304"/>
        <end position="323"/>
    </location>
</feature>
<dbReference type="PROSITE" id="PS50106">
    <property type="entry name" value="PDZ"/>
    <property type="match status" value="1"/>
</dbReference>
<keyword evidence="7" id="KW-0532">Neurotransmitter transport</keyword>
<dbReference type="GeneID" id="110311033"/>
<keyword evidence="5" id="KW-0677">Repeat</keyword>
<dbReference type="CDD" id="cd04028">
    <property type="entry name" value="C2B_RIM1alpha"/>
    <property type="match status" value="1"/>
</dbReference>
<feature type="compositionally biased region" description="Basic and acidic residues" evidence="14">
    <location>
        <begin position="270"/>
        <end position="288"/>
    </location>
</feature>
<feature type="coiled-coil region" evidence="13">
    <location>
        <begin position="7"/>
        <end position="34"/>
    </location>
</feature>
<organism evidence="18 19">
    <name type="scientific">Mus caroli</name>
    <name type="common">Ryukyu mouse</name>
    <name type="synonym">Ricefield mouse</name>
    <dbReference type="NCBI Taxonomy" id="10089"/>
    <lineage>
        <taxon>Eukaryota</taxon>
        <taxon>Metazoa</taxon>
        <taxon>Chordata</taxon>
        <taxon>Craniata</taxon>
        <taxon>Vertebrata</taxon>
        <taxon>Euteleostomi</taxon>
        <taxon>Mammalia</taxon>
        <taxon>Eutheria</taxon>
        <taxon>Euarchontoglires</taxon>
        <taxon>Glires</taxon>
        <taxon>Rodentia</taxon>
        <taxon>Myomorpha</taxon>
        <taxon>Muroidea</taxon>
        <taxon>Muridae</taxon>
        <taxon>Murinae</taxon>
        <taxon>Mus</taxon>
        <taxon>Mus</taxon>
    </lineage>
</organism>
<dbReference type="InterPro" id="IPR036034">
    <property type="entry name" value="PDZ_sf"/>
</dbReference>
<dbReference type="Gene3D" id="2.30.42.10">
    <property type="match status" value="1"/>
</dbReference>
<evidence type="ECO:0000256" key="7">
    <source>
        <dbReference type="ARBA" id="ARBA00022775"/>
    </source>
</evidence>
<feature type="compositionally biased region" description="Polar residues" evidence="14">
    <location>
        <begin position="897"/>
        <end position="915"/>
    </location>
</feature>
<dbReference type="SUPFAM" id="SSF57903">
    <property type="entry name" value="FYVE/PHD zinc finger"/>
    <property type="match status" value="1"/>
</dbReference>
<evidence type="ECO:0000256" key="4">
    <source>
        <dbReference type="ARBA" id="ARBA00022723"/>
    </source>
</evidence>
<feature type="compositionally biased region" description="Basic and acidic residues" evidence="14">
    <location>
        <begin position="987"/>
        <end position="1033"/>
    </location>
</feature>
<dbReference type="Pfam" id="PF22601">
    <property type="entry name" value="RIM2a_ZnF"/>
    <property type="match status" value="1"/>
</dbReference>
<comment type="subcellular location">
    <subcellularLocation>
        <location evidence="11">Synapse</location>
    </subcellularLocation>
</comment>
<dbReference type="FunFam" id="2.60.40.150:FF:000003">
    <property type="entry name" value="Regulating synaptic membrane exocytosis protein 2"/>
    <property type="match status" value="1"/>
</dbReference>
<dbReference type="SUPFAM" id="SSF50156">
    <property type="entry name" value="PDZ domain-like"/>
    <property type="match status" value="1"/>
</dbReference>
<dbReference type="GO" id="GO:0150037">
    <property type="term" value="P:regulation of calcium-dependent activation of synaptic vesicle fusion"/>
    <property type="evidence" value="ECO:0007669"/>
    <property type="project" value="UniProtKB-ARBA"/>
</dbReference>
<feature type="compositionally biased region" description="Acidic residues" evidence="14">
    <location>
        <begin position="480"/>
        <end position="490"/>
    </location>
</feature>
<dbReference type="CDD" id="cd04031">
    <property type="entry name" value="C2A_RIM1alpha"/>
    <property type="match status" value="1"/>
</dbReference>
<dbReference type="FunFam" id="2.60.40.150:FF:000001">
    <property type="entry name" value="Regulating synaptic membrane exocytosis 3, isoform CRA_a"/>
    <property type="match status" value="1"/>
</dbReference>
<dbReference type="InterPro" id="IPR035892">
    <property type="entry name" value="C2_domain_sf"/>
</dbReference>
<name>A0A6P7Q134_MUSCR</name>
<dbReference type="InterPro" id="IPR039032">
    <property type="entry name" value="Rim-like"/>
</dbReference>
<dbReference type="Proteomes" id="UP000515126">
    <property type="component" value="Chromosome 15"/>
</dbReference>
<evidence type="ECO:0000256" key="9">
    <source>
        <dbReference type="ARBA" id="ARBA00022833"/>
    </source>
</evidence>
<feature type="domain" description="C2" evidence="15">
    <location>
        <begin position="1427"/>
        <end position="1545"/>
    </location>
</feature>
<gene>
    <name evidence="19" type="primary">Rims2</name>
</gene>
<dbReference type="CDD" id="cd06714">
    <property type="entry name" value="PDZ_RIM-like"/>
    <property type="match status" value="1"/>
</dbReference>
<protein>
    <submittedName>
        <fullName evidence="19">Regulating synaptic membrane exocytosis protein 2 isoform X15</fullName>
    </submittedName>
</protein>
<evidence type="ECO:0000256" key="14">
    <source>
        <dbReference type="SAM" id="MobiDB-lite"/>
    </source>
</evidence>
<evidence type="ECO:0000256" key="12">
    <source>
        <dbReference type="PROSITE-ProRule" id="PRU00091"/>
    </source>
</evidence>
<dbReference type="SMART" id="SM00239">
    <property type="entry name" value="C2"/>
    <property type="match status" value="2"/>
</dbReference>
<feature type="domain" description="PDZ" evidence="16">
    <location>
        <begin position="543"/>
        <end position="629"/>
    </location>
</feature>
<dbReference type="FunFam" id="3.30.40.10:FF:000567">
    <property type="entry name" value="Regulating synaptic membrane exocytosis 1"/>
    <property type="match status" value="1"/>
</dbReference>
<dbReference type="InterPro" id="IPR017455">
    <property type="entry name" value="Znf_FYVE-rel"/>
</dbReference>
<evidence type="ECO:0000313" key="18">
    <source>
        <dbReference type="Proteomes" id="UP000515126"/>
    </source>
</evidence>
<feature type="region of interest" description="Disordered" evidence="14">
    <location>
        <begin position="126"/>
        <end position="492"/>
    </location>
</feature>
<dbReference type="Gene3D" id="3.30.40.10">
    <property type="entry name" value="Zinc/RING finger domain, C3HC4 (zinc finger)"/>
    <property type="match status" value="1"/>
</dbReference>
<keyword evidence="1" id="KW-0813">Transport</keyword>
<dbReference type="GO" id="GO:0048791">
    <property type="term" value="P:calcium ion-regulated exocytosis of neurotransmitter"/>
    <property type="evidence" value="ECO:0007669"/>
    <property type="project" value="TreeGrafter"/>
</dbReference>
<keyword evidence="3" id="KW-0597">Phosphoprotein</keyword>
<dbReference type="GO" id="GO:0042391">
    <property type="term" value="P:regulation of membrane potential"/>
    <property type="evidence" value="ECO:0007669"/>
    <property type="project" value="TreeGrafter"/>
</dbReference>
<evidence type="ECO:0000259" key="15">
    <source>
        <dbReference type="PROSITE" id="PS50004"/>
    </source>
</evidence>
<feature type="compositionally biased region" description="Basic and acidic residues" evidence="14">
    <location>
        <begin position="126"/>
        <end position="138"/>
    </location>
</feature>
<evidence type="ECO:0000256" key="2">
    <source>
        <dbReference type="ARBA" id="ARBA00022483"/>
    </source>
</evidence>
<dbReference type="GO" id="GO:0060077">
    <property type="term" value="C:inhibitory synapse"/>
    <property type="evidence" value="ECO:0007669"/>
    <property type="project" value="UniProtKB-ARBA"/>
</dbReference>
<keyword evidence="8" id="KW-0221">Differentiation</keyword>
<sequence>MRRSPRRKKLHQQFEVYKEQVKKMAEESQQQQEQKADAPTCGICHKTKFADGCGHNCSYCQTKFCARCGGRVSLRSNKEDKVVMWVCNLCRKQQEILTKSGAWFYNSGSNTLQQPDQKVLRGLRNEEAPQEKKAKLHEQPQFQGAPGDLSVPAVEKGRAHGLTRQDSIKNGSGVKHQIASDMPSDRKRSPSVSRDQNRRYEQSEEREDYSQYVPSDGTMPRSPSDYADRRPQREPQFYEEPGHLNYRDSNRRGHRHSKEYIVDDEDVESRDEYERQRREEEYQARYRSDPNLARYPVKPQPYEEQMRIHAEVSRARHERRHSDVSLANAELEDSRISLLRMDRPSRQRSVSERRAAMENQRSYSMERTREAQGQSSYPQRTSNHSPPTPRRSPIPLDRPDMRRADSLRKQHHLDPSSAVRKTKREKMETMLRNDSLSSDQSESVRPPPPRPHKSKKGGKMRQVSLSSSEEELASTPEYTSCDDVELESESVSEKGDMEYSWLEQASWHSSEASPMSLHPVTWQPSKDGDRLIGRILLNKRLKDGSVPRDSGAMLGLKVVGGKMTESGRLCAFITKVKKGSLADTVGHLRPGDEVLEWNGRLLQGATFEEVYNIILESKPEPQVELVVSRPIGDIPRIPDSTHAQLESSSSSFESQKMDRPSISVTSPMSPGMLRDVPQFLSGQLSSQSLSRRTTPFVPRVQIKLWFDKVGHQLIVTILGAKDLPSREDGRPRNPYVKIYFLPDRSDKNKRRTKTVKKTLEPKWNQTFIYSPVHRREFRERMLEITLWDQARVREEESEFLGEILIELETALLDDEPHWYKLQTHDVSSLPLPRPSPYLPRRQLHGESPTRRLQNKALCSYNSGSKRISDSEVSDYDCEDGVGVVSDYRHNGRDLQSSTLSVPEQVMSSNHCSPSGSPHRVDAIGRTRSWSPSAPPPQRNVEQGLRGTRATGHYNTISRMDRHRVMDDHYSSDRDSHFLTLPRSRHSQTIDHHHRDGRDCEAADRQPYHRSRSTEQRPLLERTTTRSRSSERPDTNLMRSMPSLMTGRSAPPSPALSRSHPRTGSVQTSPSSTPGTGRRGRQLPQLPPKGTLERNIGVKEVDPYEEVTWEDQQGKANGTVSDDKPLPTPKQQSEPEDVDSTRKRNTGAMDIEERNRQMKLNKYKQVAGSDPRLEQDYHSKYRSGWDPHRGADTVSTKSSDSDVSDVSAVSRTSSASRFSSTSYMSVQSERPRGNRKISFSPLVQDHGTQTQVQPPLIPLEPDINVFTSKMQNRQMGVSGKNLTKSTSISGDMCSLEKNDGSQSDTAVGALGTSGKKRRSSIGAKMVAIVGLSRKSRSASQLSQTEGGGKKLRSTVQRSTETGLAVEMRNWMTRQASRESTDGSMNSYSSEGNLIFPGVRLASDSQFSDFLDGLGPAQLVGRQTLATPAMGDIQVGMMDKKGQLEVEIIRARGLVVKPGSKTLPAPYVKVYLLDNGVCIAKKKTKVARKTLEPLYQQLLSFEESPQGKVLQIIVWGDYGRMDHKSFMGVAQILLDELELSNMVIGWFKLFPPSSLVDPTLAPLTRRASQSSLESSTGPSYSRS</sequence>
<dbReference type="InterPro" id="IPR001478">
    <property type="entry name" value="PDZ"/>
</dbReference>
<dbReference type="PROSITE" id="PS50004">
    <property type="entry name" value="C2"/>
    <property type="match status" value="2"/>
</dbReference>
<feature type="compositionally biased region" description="Basic residues" evidence="14">
    <location>
        <begin position="450"/>
        <end position="459"/>
    </location>
</feature>
<feature type="region of interest" description="Disordered" evidence="14">
    <location>
        <begin position="1179"/>
        <end position="1214"/>
    </location>
</feature>
<evidence type="ECO:0000256" key="5">
    <source>
        <dbReference type="ARBA" id="ARBA00022737"/>
    </source>
</evidence>
<dbReference type="GO" id="GO:0030154">
    <property type="term" value="P:cell differentiation"/>
    <property type="evidence" value="ECO:0007669"/>
    <property type="project" value="UniProtKB-KW"/>
</dbReference>
<dbReference type="GO" id="GO:0016082">
    <property type="term" value="P:synaptic vesicle priming"/>
    <property type="evidence" value="ECO:0007669"/>
    <property type="project" value="UniProtKB-ARBA"/>
</dbReference>
<feature type="compositionally biased region" description="Basic and acidic residues" evidence="14">
    <location>
        <begin position="1179"/>
        <end position="1190"/>
    </location>
</feature>